<dbReference type="OrthoDB" id="9813321at2"/>
<keyword evidence="4" id="KW-1185">Reference proteome</keyword>
<dbReference type="InterPro" id="IPR029040">
    <property type="entry name" value="RPABC4/Spt4"/>
</dbReference>
<feature type="region of interest" description="Disordered" evidence="1">
    <location>
        <begin position="55"/>
        <end position="117"/>
    </location>
</feature>
<feature type="compositionally biased region" description="Low complexity" evidence="1">
    <location>
        <begin position="78"/>
        <end position="104"/>
    </location>
</feature>
<accession>A0A1H2XN03</accession>
<organism evidence="3 4">
    <name type="scientific">Thiocapsa roseopersicina</name>
    <dbReference type="NCBI Taxonomy" id="1058"/>
    <lineage>
        <taxon>Bacteria</taxon>
        <taxon>Pseudomonadati</taxon>
        <taxon>Pseudomonadota</taxon>
        <taxon>Gammaproteobacteria</taxon>
        <taxon>Chromatiales</taxon>
        <taxon>Chromatiaceae</taxon>
        <taxon>Thiocapsa</taxon>
    </lineage>
</organism>
<evidence type="ECO:0000313" key="3">
    <source>
        <dbReference type="EMBL" id="SDW93689.1"/>
    </source>
</evidence>
<evidence type="ECO:0000259" key="2">
    <source>
        <dbReference type="SMART" id="SM00834"/>
    </source>
</evidence>
<evidence type="ECO:0000313" key="4">
    <source>
        <dbReference type="Proteomes" id="UP000198816"/>
    </source>
</evidence>
<dbReference type="InterPro" id="IPR013429">
    <property type="entry name" value="Regulatory_FmdB_Zinc_ribbon"/>
</dbReference>
<name>A0A1H2XN03_THIRO</name>
<evidence type="ECO:0000256" key="1">
    <source>
        <dbReference type="SAM" id="MobiDB-lite"/>
    </source>
</evidence>
<sequence>MPIYEYRCEACGHELEQIQKISDPPLVDCPACGQPTLRKQISAAAFRLKGGGWYETDFKKSNQKNLHDSGEKKEAKSGDSAASGSGSGDKGSTTTAKPDASAAPKPKPKPVEKKPAA</sequence>
<dbReference type="PANTHER" id="PTHR34404">
    <property type="entry name" value="REGULATORY PROTEIN, FMDB FAMILY"/>
    <property type="match status" value="1"/>
</dbReference>
<protein>
    <submittedName>
        <fullName evidence="3">Putative regulatory protein, FmdB family</fullName>
    </submittedName>
</protein>
<dbReference type="SUPFAM" id="SSF63393">
    <property type="entry name" value="RNA polymerase subunits"/>
    <property type="match status" value="1"/>
</dbReference>
<reference evidence="4" key="1">
    <citation type="submission" date="2016-10" db="EMBL/GenBank/DDBJ databases">
        <authorList>
            <person name="Varghese N."/>
            <person name="Submissions S."/>
        </authorList>
    </citation>
    <scope>NUCLEOTIDE SEQUENCE [LARGE SCALE GENOMIC DNA]</scope>
    <source>
        <strain evidence="4">DSM 217</strain>
    </source>
</reference>
<dbReference type="AlphaFoldDB" id="A0A1H2XN03"/>
<feature type="compositionally biased region" description="Basic and acidic residues" evidence="1">
    <location>
        <begin position="56"/>
        <end position="77"/>
    </location>
</feature>
<dbReference type="STRING" id="1058.SAMN05421783_11119"/>
<dbReference type="RefSeq" id="WP_093032467.1">
    <property type="nucleotide sequence ID" value="NZ_FNNZ01000011.1"/>
</dbReference>
<dbReference type="Pfam" id="PF09723">
    <property type="entry name" value="Zn_ribbon_8"/>
    <property type="match status" value="1"/>
</dbReference>
<feature type="domain" description="Putative regulatory protein FmdB zinc ribbon" evidence="2">
    <location>
        <begin position="1"/>
        <end position="42"/>
    </location>
</feature>
<dbReference type="Gene3D" id="2.20.28.30">
    <property type="entry name" value="RNA polymerase ii, chain L"/>
    <property type="match status" value="1"/>
</dbReference>
<dbReference type="Proteomes" id="UP000198816">
    <property type="component" value="Unassembled WGS sequence"/>
</dbReference>
<proteinExistence type="predicted"/>
<gene>
    <name evidence="3" type="ORF">SAMN05421783_11119</name>
</gene>
<dbReference type="PANTHER" id="PTHR34404:SF2">
    <property type="entry name" value="CONSERVED SERINE RICH PROTEIN"/>
    <property type="match status" value="1"/>
</dbReference>
<dbReference type="EMBL" id="FNNZ01000011">
    <property type="protein sequence ID" value="SDW93689.1"/>
    <property type="molecule type" value="Genomic_DNA"/>
</dbReference>
<dbReference type="SMART" id="SM00834">
    <property type="entry name" value="CxxC_CXXC_SSSS"/>
    <property type="match status" value="1"/>
</dbReference>
<dbReference type="NCBIfam" id="TIGR02605">
    <property type="entry name" value="CxxC_CxxC_SSSS"/>
    <property type="match status" value="1"/>
</dbReference>